<dbReference type="EMBL" id="MT771339">
    <property type="protein sequence ID" value="QOC55753.1"/>
    <property type="molecule type" value="Genomic_DNA"/>
</dbReference>
<protein>
    <submittedName>
        <fullName evidence="1">Deoxyuridine triphosphatase</fullName>
    </submittedName>
</protein>
<gene>
    <name evidence="1" type="primary">53</name>
    <name evidence="1" type="ORF">SEA_ARCHIMEDES_53</name>
</gene>
<accession>A0A7L7SH36</accession>
<name>A0A7L7SH36_9CAUD</name>
<evidence type="ECO:0000313" key="1">
    <source>
        <dbReference type="EMBL" id="QOC55753.1"/>
    </source>
</evidence>
<organism evidence="1 2">
    <name type="scientific">Gordonia phage Archimedes</name>
    <dbReference type="NCBI Taxonomy" id="2759389"/>
    <lineage>
        <taxon>Viruses</taxon>
        <taxon>Duplodnaviria</taxon>
        <taxon>Heunggongvirae</taxon>
        <taxon>Uroviricota</taxon>
        <taxon>Caudoviricetes</taxon>
        <taxon>Archimedesvirus</taxon>
        <taxon>Archimedesvirus archimedes</taxon>
    </lineage>
</organism>
<proteinExistence type="predicted"/>
<reference evidence="1 2" key="1">
    <citation type="submission" date="2020-07" db="EMBL/GenBank/DDBJ databases">
        <authorList>
            <person name="Buterbaugh K.M."/>
            <person name="Dean A.J."/>
            <person name="Durmis N.D."/>
            <person name="Gonzalez I.M."/>
            <person name="Kowalski E.M."/>
            <person name="Mundorff O.G."/>
            <person name="Vimal D."/>
            <person name="Chamarti P.R."/>
            <person name="Xu J."/>
            <person name="Butela K.A."/>
            <person name="Garlena R.A."/>
            <person name="Russell D.A."/>
            <person name="Pope W.H."/>
            <person name="Jacobs-Sera D."/>
            <person name="Hatfull G.F."/>
        </authorList>
    </citation>
    <scope>NUCLEOTIDE SEQUENCE [LARGE SCALE GENOMIC DNA]</scope>
</reference>
<dbReference type="Proteomes" id="UP000516653">
    <property type="component" value="Segment"/>
</dbReference>
<keyword evidence="2" id="KW-1185">Reference proteome</keyword>
<dbReference type="KEGG" id="vg:63742981"/>
<sequence length="145" mass="15945">MNTLIYYAHPIDQSTGSENLRRVDDAIKSALGQLDQFVLFDPGHAWKISDAADPDSSIQLANMRLIANSVDVVLVAAPAGVPTIGTWLEVMHALDCRKQVVIVTDISRSWALEYLATKENCNVVSLNNVTETTHADEIRRLINAT</sequence>
<dbReference type="GeneID" id="63742981"/>
<dbReference type="Gene3D" id="3.40.50.450">
    <property type="match status" value="1"/>
</dbReference>
<dbReference type="RefSeq" id="YP_010049662.1">
    <property type="nucleotide sequence ID" value="NC_054392.1"/>
</dbReference>
<evidence type="ECO:0000313" key="2">
    <source>
        <dbReference type="Proteomes" id="UP000516653"/>
    </source>
</evidence>